<keyword evidence="2" id="KW-1185">Reference proteome</keyword>
<dbReference type="Proteomes" id="UP000019486">
    <property type="component" value="Unassembled WGS sequence"/>
</dbReference>
<comment type="caution">
    <text evidence="1">The sequence shown here is derived from an EMBL/GenBank/DDBJ whole genome shotgun (WGS) entry which is preliminary data.</text>
</comment>
<dbReference type="AlphaFoldDB" id="W9H121"/>
<evidence type="ECO:0000313" key="1">
    <source>
        <dbReference type="EMBL" id="EWY38521.1"/>
    </source>
</evidence>
<accession>W9H121</accession>
<proteinExistence type="predicted"/>
<organism evidence="1 2">
    <name type="scientific">Skermanella stibiiresistens SB22</name>
    <dbReference type="NCBI Taxonomy" id="1385369"/>
    <lineage>
        <taxon>Bacteria</taxon>
        <taxon>Pseudomonadati</taxon>
        <taxon>Pseudomonadota</taxon>
        <taxon>Alphaproteobacteria</taxon>
        <taxon>Rhodospirillales</taxon>
        <taxon>Azospirillaceae</taxon>
        <taxon>Skermanella</taxon>
    </lineage>
</organism>
<dbReference type="EMBL" id="AVFL01000017">
    <property type="protein sequence ID" value="EWY38521.1"/>
    <property type="molecule type" value="Genomic_DNA"/>
</dbReference>
<sequence length="89" mass="10039">MSIRCRCLLVREDDKPVWSDKALRLEPSVGQWIQFEENDALSTFKITEVMHTPSLEGVDYALVLAEHPGSRGKTLRELLEGWAASGPTR</sequence>
<dbReference type="STRING" id="1385369.N825_11975"/>
<protein>
    <submittedName>
        <fullName evidence="1">Uncharacterized protein</fullName>
    </submittedName>
</protein>
<dbReference type="RefSeq" id="WP_037456617.1">
    <property type="nucleotide sequence ID" value="NZ_AVFL01000017.1"/>
</dbReference>
<gene>
    <name evidence="1" type="ORF">N825_11975</name>
</gene>
<evidence type="ECO:0000313" key="2">
    <source>
        <dbReference type="Proteomes" id="UP000019486"/>
    </source>
</evidence>
<reference evidence="1 2" key="1">
    <citation type="submission" date="2013-08" db="EMBL/GenBank/DDBJ databases">
        <title>The genome sequence of Skermanella stibiiresistens.</title>
        <authorList>
            <person name="Zhu W."/>
            <person name="Wang G."/>
        </authorList>
    </citation>
    <scope>NUCLEOTIDE SEQUENCE [LARGE SCALE GENOMIC DNA]</scope>
    <source>
        <strain evidence="1 2">SB22</strain>
    </source>
</reference>
<dbReference type="OrthoDB" id="7371729at2"/>
<name>W9H121_9PROT</name>